<accession>A0A7Y0LAD2</accession>
<proteinExistence type="predicted"/>
<sequence length="337" mass="36919">MNTTLKYLAIPLSTLFLISCGGGSSNNNSNNDDVVIEPPPPQNTSFNLNISDAPVDDAEAVVITIESVTFKREDTDDVVFETFNNEAEGIIDADTVTIDLLQYQGNDQFTILEGKEIPPGTYEQTIIEVLDEDLELSYVTEIGGENKSIKVPSDNLKLGGVTFSEGEENQAFTVEFSLRKSMTYKPGPDEYNLKPSGVRIVETSNTGVLSGTVDIDVINQDLNCLNDSHIVYLYEGHSLSENLLVDSFDNEENDAPENAIVPFDAVAPAFDNDTNSYRYEIGFIPTGNYTVAYACNTGEEGDDPEDYDEIMIPNPSGQISEISITSTETTIHDFPIL</sequence>
<dbReference type="Pfam" id="PF14321">
    <property type="entry name" value="DUF4382"/>
    <property type="match status" value="1"/>
</dbReference>
<dbReference type="Proteomes" id="UP000568664">
    <property type="component" value="Unassembled WGS sequence"/>
</dbReference>
<keyword evidence="3" id="KW-1185">Reference proteome</keyword>
<evidence type="ECO:0000313" key="3">
    <source>
        <dbReference type="Proteomes" id="UP000568664"/>
    </source>
</evidence>
<comment type="caution">
    <text evidence="2">The sequence shown here is derived from an EMBL/GenBank/DDBJ whole genome shotgun (WGS) entry which is preliminary data.</text>
</comment>
<dbReference type="RefSeq" id="WP_169073367.1">
    <property type="nucleotide sequence ID" value="NZ_JABBXH010000001.1"/>
</dbReference>
<dbReference type="PROSITE" id="PS51257">
    <property type="entry name" value="PROKAR_LIPOPROTEIN"/>
    <property type="match status" value="1"/>
</dbReference>
<feature type="domain" description="DUF4382" evidence="1">
    <location>
        <begin position="44"/>
        <end position="195"/>
    </location>
</feature>
<dbReference type="EMBL" id="JABBXH010000001">
    <property type="protein sequence ID" value="NMP30016.1"/>
    <property type="molecule type" value="Genomic_DNA"/>
</dbReference>
<organism evidence="2 3">
    <name type="scientific">Thalassotalea algicola</name>
    <dbReference type="NCBI Taxonomy" id="2716224"/>
    <lineage>
        <taxon>Bacteria</taxon>
        <taxon>Pseudomonadati</taxon>
        <taxon>Pseudomonadota</taxon>
        <taxon>Gammaproteobacteria</taxon>
        <taxon>Alteromonadales</taxon>
        <taxon>Colwelliaceae</taxon>
        <taxon>Thalassotalea</taxon>
    </lineage>
</organism>
<evidence type="ECO:0000259" key="1">
    <source>
        <dbReference type="Pfam" id="PF14321"/>
    </source>
</evidence>
<reference evidence="2 3" key="1">
    <citation type="submission" date="2020-04" db="EMBL/GenBank/DDBJ databases">
        <title>Thalassotalea sp. M1531, isolated from the surface of marine red alga.</title>
        <authorList>
            <person name="Pang L."/>
            <person name="Lu D.-C."/>
        </authorList>
    </citation>
    <scope>NUCLEOTIDE SEQUENCE [LARGE SCALE GENOMIC DNA]</scope>
    <source>
        <strain evidence="2 3">M1531</strain>
    </source>
</reference>
<dbReference type="AlphaFoldDB" id="A0A7Y0LAD2"/>
<gene>
    <name evidence="2" type="ORF">HII17_00455</name>
</gene>
<protein>
    <submittedName>
        <fullName evidence="2">DUF4382 domain-containing protein</fullName>
    </submittedName>
</protein>
<dbReference type="InterPro" id="IPR025491">
    <property type="entry name" value="DUF4382"/>
</dbReference>
<evidence type="ECO:0000313" key="2">
    <source>
        <dbReference type="EMBL" id="NMP30016.1"/>
    </source>
</evidence>
<name>A0A7Y0LAD2_9GAMM</name>